<dbReference type="PANTHER" id="PTHR31301">
    <property type="entry name" value="LOB DOMAIN-CONTAINING PROTEIN 4-RELATED"/>
    <property type="match status" value="1"/>
</dbReference>
<keyword evidence="4" id="KW-0539">Nucleus</keyword>
<evidence type="ECO:0000256" key="5">
    <source>
        <dbReference type="SAM" id="MobiDB-lite"/>
    </source>
</evidence>
<evidence type="ECO:0000313" key="7">
    <source>
        <dbReference type="EMBL" id="WOK96509.1"/>
    </source>
</evidence>
<evidence type="ECO:0000256" key="3">
    <source>
        <dbReference type="ARBA" id="ARBA00022473"/>
    </source>
</evidence>
<protein>
    <submittedName>
        <fullName evidence="7">LOB domain-containing protein 6</fullName>
    </submittedName>
</protein>
<evidence type="ECO:0000256" key="1">
    <source>
        <dbReference type="ARBA" id="ARBA00004123"/>
    </source>
</evidence>
<comment type="similarity">
    <text evidence="2">Belongs to the LOB domain-containing protein family.</text>
</comment>
<name>A0AAQ3JWM0_9LILI</name>
<dbReference type="AlphaFoldDB" id="A0AAQ3JWM0"/>
<keyword evidence="8" id="KW-1185">Reference proteome</keyword>
<evidence type="ECO:0000313" key="8">
    <source>
        <dbReference type="Proteomes" id="UP001327560"/>
    </source>
</evidence>
<accession>A0AAQ3JWM0</accession>
<dbReference type="GO" id="GO:0005634">
    <property type="term" value="C:nucleus"/>
    <property type="evidence" value="ECO:0007669"/>
    <property type="project" value="UniProtKB-SubCell"/>
</dbReference>
<evidence type="ECO:0000256" key="4">
    <source>
        <dbReference type="ARBA" id="ARBA00023242"/>
    </source>
</evidence>
<dbReference type="Proteomes" id="UP001327560">
    <property type="component" value="Chromosome 2"/>
</dbReference>
<dbReference type="PROSITE" id="PS50891">
    <property type="entry name" value="LOB"/>
    <property type="match status" value="1"/>
</dbReference>
<feature type="region of interest" description="Disordered" evidence="5">
    <location>
        <begin position="174"/>
        <end position="197"/>
    </location>
</feature>
<dbReference type="Pfam" id="PF03195">
    <property type="entry name" value="LOB"/>
    <property type="match status" value="1"/>
</dbReference>
<evidence type="ECO:0000259" key="6">
    <source>
        <dbReference type="PROSITE" id="PS50891"/>
    </source>
</evidence>
<gene>
    <name evidence="7" type="ORF">Cni_G05216</name>
</gene>
<comment type="subcellular location">
    <subcellularLocation>
        <location evidence="1">Nucleus</location>
    </subcellularLocation>
</comment>
<proteinExistence type="inferred from homology"/>
<evidence type="ECO:0000256" key="2">
    <source>
        <dbReference type="ARBA" id="ARBA00005474"/>
    </source>
</evidence>
<feature type="domain" description="LOB" evidence="6">
    <location>
        <begin position="11"/>
        <end position="112"/>
    </location>
</feature>
<sequence length="222" mass="24122">MVSMAAPTTRSPCAACKFLRRKCQPDCVFAPYFPPDQPQKFTHVHRVFGASNVTKLLNEVHPCQREDAVNSLAYEADMRLRDPVYGCAGVISLLQHQLRQLQLDLALAHAELSKFHQQYSAARNGFIDVNLPVGFGFGRFDLSLAVSTTSQHQHSILRNDFDHEDADHQFPAAAKSQIAPNGACDDTGRPASLSTPAPAMGEQLLFPAGMAAGGEKPAIAPL</sequence>
<dbReference type="InterPro" id="IPR004883">
    <property type="entry name" value="LOB"/>
</dbReference>
<keyword evidence="3" id="KW-0217">Developmental protein</keyword>
<dbReference type="PANTHER" id="PTHR31301:SF83">
    <property type="entry name" value="PROTEIN ASYMMETRIC LEAVES 2"/>
    <property type="match status" value="1"/>
</dbReference>
<dbReference type="EMBL" id="CP136891">
    <property type="protein sequence ID" value="WOK96509.1"/>
    <property type="molecule type" value="Genomic_DNA"/>
</dbReference>
<organism evidence="7 8">
    <name type="scientific">Canna indica</name>
    <name type="common">Indian-shot</name>
    <dbReference type="NCBI Taxonomy" id="4628"/>
    <lineage>
        <taxon>Eukaryota</taxon>
        <taxon>Viridiplantae</taxon>
        <taxon>Streptophyta</taxon>
        <taxon>Embryophyta</taxon>
        <taxon>Tracheophyta</taxon>
        <taxon>Spermatophyta</taxon>
        <taxon>Magnoliopsida</taxon>
        <taxon>Liliopsida</taxon>
        <taxon>Zingiberales</taxon>
        <taxon>Cannaceae</taxon>
        <taxon>Canna</taxon>
    </lineage>
</organism>
<reference evidence="7 8" key="1">
    <citation type="submission" date="2023-10" db="EMBL/GenBank/DDBJ databases">
        <title>Chromosome-scale genome assembly provides insights into flower coloration mechanisms of Canna indica.</title>
        <authorList>
            <person name="Li C."/>
        </authorList>
    </citation>
    <scope>NUCLEOTIDE SEQUENCE [LARGE SCALE GENOMIC DNA]</scope>
    <source>
        <tissue evidence="7">Flower</tissue>
    </source>
</reference>